<dbReference type="GO" id="GO:0046417">
    <property type="term" value="P:chorismate metabolic process"/>
    <property type="evidence" value="ECO:0007669"/>
    <property type="project" value="InterPro"/>
</dbReference>
<dbReference type="STRING" id="69960.SAMN05421720_10976"/>
<dbReference type="GO" id="GO:0004106">
    <property type="term" value="F:chorismate mutase activity"/>
    <property type="evidence" value="ECO:0007669"/>
    <property type="project" value="UniProtKB-EC"/>
</dbReference>
<dbReference type="AlphaFoldDB" id="A0A1G7EHV0"/>
<dbReference type="RefSeq" id="WP_092786803.1">
    <property type="nucleotide sequence ID" value="NZ_FNAP01000009.1"/>
</dbReference>
<organism evidence="4 5">
    <name type="scientific">Rhodospira trueperi</name>
    <dbReference type="NCBI Taxonomy" id="69960"/>
    <lineage>
        <taxon>Bacteria</taxon>
        <taxon>Pseudomonadati</taxon>
        <taxon>Pseudomonadota</taxon>
        <taxon>Alphaproteobacteria</taxon>
        <taxon>Rhodospirillales</taxon>
        <taxon>Rhodospirillaceae</taxon>
        <taxon>Rhodospira</taxon>
    </lineage>
</organism>
<dbReference type="InterPro" id="IPR036263">
    <property type="entry name" value="Chorismate_II_sf"/>
</dbReference>
<evidence type="ECO:0000313" key="4">
    <source>
        <dbReference type="EMBL" id="SDE63233.1"/>
    </source>
</evidence>
<feature type="coiled-coil region" evidence="2">
    <location>
        <begin position="1"/>
        <end position="28"/>
    </location>
</feature>
<dbReference type="Gene3D" id="1.20.59.10">
    <property type="entry name" value="Chorismate mutase"/>
    <property type="match status" value="1"/>
</dbReference>
<evidence type="ECO:0000313" key="5">
    <source>
        <dbReference type="Proteomes" id="UP000199412"/>
    </source>
</evidence>
<proteinExistence type="predicted"/>
<dbReference type="EMBL" id="FNAP01000009">
    <property type="protein sequence ID" value="SDE63233.1"/>
    <property type="molecule type" value="Genomic_DNA"/>
</dbReference>
<gene>
    <name evidence="4" type="ORF">SAMN05421720_10976</name>
</gene>
<dbReference type="Proteomes" id="UP000199412">
    <property type="component" value="Unassembled WGS sequence"/>
</dbReference>
<dbReference type="SMART" id="SM00830">
    <property type="entry name" value="CM_2"/>
    <property type="match status" value="1"/>
</dbReference>
<dbReference type="InterPro" id="IPR036979">
    <property type="entry name" value="CM_dom_sf"/>
</dbReference>
<feature type="domain" description="Chorismate mutase" evidence="3">
    <location>
        <begin position="2"/>
        <end position="90"/>
    </location>
</feature>
<dbReference type="Pfam" id="PF01817">
    <property type="entry name" value="CM_2"/>
    <property type="match status" value="1"/>
</dbReference>
<protein>
    <recommendedName>
        <fullName evidence="1">chorismate mutase</fullName>
        <ecNumber evidence="1">5.4.99.5</ecNumber>
    </recommendedName>
</protein>
<keyword evidence="5" id="KW-1185">Reference proteome</keyword>
<dbReference type="PROSITE" id="PS51168">
    <property type="entry name" value="CHORISMATE_MUT_2"/>
    <property type="match status" value="1"/>
</dbReference>
<evidence type="ECO:0000259" key="3">
    <source>
        <dbReference type="PROSITE" id="PS51168"/>
    </source>
</evidence>
<dbReference type="InterPro" id="IPR002701">
    <property type="entry name" value="CM_II_prokaryot"/>
</dbReference>
<evidence type="ECO:0000256" key="2">
    <source>
        <dbReference type="SAM" id="Coils"/>
    </source>
</evidence>
<accession>A0A1G7EHV0</accession>
<dbReference type="OrthoDB" id="7268348at2"/>
<name>A0A1G7EHV0_9PROT</name>
<keyword evidence="2" id="KW-0175">Coiled coil</keyword>
<sequence length="285" mass="31031">MNRTQDDLEMLRRNIDALDDRILDLLMERCAVADRIAAAKRGGPILRPGREAMILRRLVARWQGRLPKRTIVRIWRELLSSVVGAQGPFSLAVWMPERGAGYIEVARNQYGAYTPATTHQSASQVVREVTSGNATVGVLPLPRWEDENPWWTQILSNAAETPHIVARLPITGPGPLGIEALVIARMPPESTDDDRSVIAVETGRDISRSAFTEALTAAGLPPRAVWDSRPAGDDARYHLVEVRGFVDPQDHRLSALRGATDAGGISNALLLGAYAAPLSAEALTG</sequence>
<dbReference type="EC" id="5.4.99.5" evidence="1"/>
<evidence type="ECO:0000256" key="1">
    <source>
        <dbReference type="ARBA" id="ARBA00012404"/>
    </source>
</evidence>
<dbReference type="SUPFAM" id="SSF48600">
    <property type="entry name" value="Chorismate mutase II"/>
    <property type="match status" value="1"/>
</dbReference>
<reference evidence="4 5" key="1">
    <citation type="submission" date="2016-10" db="EMBL/GenBank/DDBJ databases">
        <authorList>
            <person name="de Groot N.N."/>
        </authorList>
    </citation>
    <scope>NUCLEOTIDE SEQUENCE [LARGE SCALE GENOMIC DNA]</scope>
    <source>
        <strain evidence="4 5">ATCC 700224</strain>
    </source>
</reference>